<keyword evidence="6" id="KW-0963">Cytoplasm</keyword>
<keyword evidence="7" id="KW-0254">Endocytosis</keyword>
<dbReference type="PANTHER" id="PTHR11200">
    <property type="entry name" value="INOSITOL 5-PHOSPHATASE"/>
    <property type="match status" value="1"/>
</dbReference>
<dbReference type="GO" id="GO:0043813">
    <property type="term" value="F:phosphatidylinositol-3,5-bisphosphate 5-phosphatase activity"/>
    <property type="evidence" value="ECO:0007669"/>
    <property type="project" value="TreeGrafter"/>
</dbReference>
<keyword evidence="5" id="KW-0813">Transport</keyword>
<keyword evidence="13" id="KW-1185">Reference proteome</keyword>
<evidence type="ECO:0000256" key="1">
    <source>
        <dbReference type="ARBA" id="ARBA00004496"/>
    </source>
</evidence>
<evidence type="ECO:0000256" key="6">
    <source>
        <dbReference type="ARBA" id="ARBA00022490"/>
    </source>
</evidence>
<dbReference type="InterPro" id="IPR036691">
    <property type="entry name" value="Endo/exonu/phosph_ase_sf"/>
</dbReference>
<evidence type="ECO:0000256" key="5">
    <source>
        <dbReference type="ARBA" id="ARBA00022448"/>
    </source>
</evidence>
<evidence type="ECO:0000256" key="2">
    <source>
        <dbReference type="ARBA" id="ARBA00008943"/>
    </source>
</evidence>
<dbReference type="InterPro" id="IPR002013">
    <property type="entry name" value="SAC_dom"/>
</dbReference>
<dbReference type="GO" id="GO:0005737">
    <property type="term" value="C:cytoplasm"/>
    <property type="evidence" value="ECO:0007669"/>
    <property type="project" value="UniProtKB-SubCell"/>
</dbReference>
<dbReference type="Pfam" id="PF02383">
    <property type="entry name" value="Syja_N"/>
    <property type="match status" value="1"/>
</dbReference>
<evidence type="ECO:0000259" key="11">
    <source>
        <dbReference type="PROSITE" id="PS50275"/>
    </source>
</evidence>
<evidence type="ECO:0000256" key="3">
    <source>
        <dbReference type="ARBA" id="ARBA00009678"/>
    </source>
</evidence>
<protein>
    <recommendedName>
        <fullName evidence="4">phosphoinositide 5-phosphatase</fullName>
        <ecNumber evidence="4">3.1.3.36</ecNumber>
    </recommendedName>
</protein>
<evidence type="ECO:0000256" key="10">
    <source>
        <dbReference type="SAM" id="MobiDB-lite"/>
    </source>
</evidence>
<feature type="region of interest" description="Disordered" evidence="10">
    <location>
        <begin position="175"/>
        <end position="214"/>
    </location>
</feature>
<comment type="subcellular location">
    <subcellularLocation>
        <location evidence="1">Cytoplasm</location>
    </subcellularLocation>
</comment>
<evidence type="ECO:0000313" key="13">
    <source>
        <dbReference type="Proteomes" id="UP000095728"/>
    </source>
</evidence>
<dbReference type="GO" id="GO:0046856">
    <property type="term" value="P:phosphatidylinositol dephosphorylation"/>
    <property type="evidence" value="ECO:0007669"/>
    <property type="project" value="InterPro"/>
</dbReference>
<evidence type="ECO:0000256" key="8">
    <source>
        <dbReference type="ARBA" id="ARBA00022801"/>
    </source>
</evidence>
<dbReference type="Pfam" id="PF22669">
    <property type="entry name" value="Exo_endo_phos2"/>
    <property type="match status" value="1"/>
</dbReference>
<dbReference type="InterPro" id="IPR000300">
    <property type="entry name" value="IPPc"/>
</dbReference>
<dbReference type="InterPro" id="IPR046985">
    <property type="entry name" value="IP5"/>
</dbReference>
<comment type="caution">
    <text evidence="12">The sequence shown here is derived from an EMBL/GenBank/DDBJ whole genome shotgun (WGS) entry which is preliminary data.</text>
</comment>
<feature type="region of interest" description="Disordered" evidence="10">
    <location>
        <begin position="56"/>
        <end position="75"/>
    </location>
</feature>
<comment type="similarity">
    <text evidence="3">In the central section; belongs to the inositol 1,4,5-trisphosphate 5-phosphatase family.</text>
</comment>
<comment type="similarity">
    <text evidence="2">Belongs to the synaptojanin family.</text>
</comment>
<dbReference type="STRING" id="56408.A0A1E5RNS9"/>
<organism evidence="12 13">
    <name type="scientific">Hanseniaspora osmophila</name>
    <dbReference type="NCBI Taxonomy" id="56408"/>
    <lineage>
        <taxon>Eukaryota</taxon>
        <taxon>Fungi</taxon>
        <taxon>Dikarya</taxon>
        <taxon>Ascomycota</taxon>
        <taxon>Saccharomycotina</taxon>
        <taxon>Saccharomycetes</taxon>
        <taxon>Saccharomycodales</taxon>
        <taxon>Saccharomycodaceae</taxon>
        <taxon>Hanseniaspora</taxon>
    </lineage>
</organism>
<dbReference type="EC" id="3.1.3.36" evidence="4"/>
<feature type="compositionally biased region" description="Polar residues" evidence="10">
    <location>
        <begin position="1049"/>
        <end position="1063"/>
    </location>
</feature>
<feature type="compositionally biased region" description="Polar residues" evidence="10">
    <location>
        <begin position="175"/>
        <end position="185"/>
    </location>
</feature>
<dbReference type="GO" id="GO:0006897">
    <property type="term" value="P:endocytosis"/>
    <property type="evidence" value="ECO:0007669"/>
    <property type="project" value="UniProtKB-KW"/>
</dbReference>
<dbReference type="GO" id="GO:0004439">
    <property type="term" value="F:phosphatidylinositol-4,5-bisphosphate 5-phosphatase activity"/>
    <property type="evidence" value="ECO:0007669"/>
    <property type="project" value="UniProtKB-EC"/>
</dbReference>
<sequence>MEIYVQQHPDHRKIALCSSTHALIFQALNADGSNGRSRSDGPSCSMELKPKDAVTSNRIQEQNGTPSSSATGQQNDSSKFFQRLTFKDIHGFIGLIEVEKLIFIVCITGTTKVASPVPGETVNKIFSVEFFCLNDSRWDFIEIDSSGYPILDEHDQLNEKNGNYGDADWNSQTMGNINENYSYNPSRNGNSRYDSSRSRSSPPEQNMHPLMGKHPANDLKKLLSNGSFYYSSDFDLTSSLQKRGGLSNKHSLSLDQFQEEYMWNSFLMQEMVSYRDRLNDEDKQILDEQGFLTTVIRGFAETFVSYINELKCSLTVISKQSWKRAGTRYNARGMDDEGNVANFVETEFVMYSKEYCYAFVEVRGSVPVFWEQDTSLLNPRVSVTRSVEATQATFDTHFERLYSKYGPINIVNLLSKKSSEIELTRRYRAQYEHSKVKNEITMTEFDFHKETASEGFAASIKIKPLIENFLLNSGYYSYDVVAKKTMCEQYGVFRVNCLDCLDRTNLIQQFISNLAFKLFLKDFNLMKGMRASMFNDDTEVFVKHNSLWADNGDQISQIYTGTNALKSSFSRKGKMSFAGALSDATKSVSRIYINNFMDKDKQNNIDKLLGKLPDQIAVQLYDPMMDYVSAKMKLTLEQYSSSELINIFIGTYNVNGITRKADLTKWLFPIGDKFKPDIVVLGLQEVIELTAGSILNADYTKSSLWEKMVNDCLNQFGENDKYLMLRTEQMTSLLVLFFVRADKIDNVKQVEGGSKKTGFGGITGNKGAVAIRFNYGETSFCFLNSHLAAGATALEERKLDYENIIKGIKFNRGRTVSIHDNIFWLGDLNYRIELDNLEVRKMLSDPTSNNIQRLLENDQLNKETRIGRVFDGFKEPSIKFLPTYKYDLGTNMYDTSEKARTPSWTDRILYKGNDIRPLSYSDVPLTFSDHKPVYAAYRAKVEFVDPAKKELFIVNFQNEWKKSHHLKEVSVGEQISRPPSLDPAREPHRPQLPPKPRKTVQLHNDVSLLDLDLPAESSNDSSSTLSLGDSVASSRTSNVKSAPPLIPNKPSNLSLNTTHSAFTSERDIPVKPHSSVPPPLPAPRRKISNSSSTTMPPGFDQGLTLKSKDGTPKAESPLSPGTPALEKKIAPVKPVKKPDLSVNSWKPLTPK</sequence>
<dbReference type="SUPFAM" id="SSF56219">
    <property type="entry name" value="DNase I-like"/>
    <property type="match status" value="1"/>
</dbReference>
<gene>
    <name evidence="12" type="ORF">AWRI3579_g704</name>
</gene>
<feature type="compositionally biased region" description="Low complexity" evidence="10">
    <location>
        <begin position="1017"/>
        <end position="1034"/>
    </location>
</feature>
<evidence type="ECO:0000313" key="12">
    <source>
        <dbReference type="EMBL" id="OEJ88373.1"/>
    </source>
</evidence>
<feature type="compositionally biased region" description="Polar residues" evidence="10">
    <location>
        <begin position="1141"/>
        <end position="1151"/>
    </location>
</feature>
<name>A0A1E5RNS9_9ASCO</name>
<dbReference type="FunFam" id="3.60.10.10:FF:000029">
    <property type="entry name" value="Inositol polyphosphate 5-phosphatase"/>
    <property type="match status" value="1"/>
</dbReference>
<dbReference type="OrthoDB" id="405996at2759"/>
<feature type="region of interest" description="Disordered" evidence="10">
    <location>
        <begin position="1013"/>
        <end position="1151"/>
    </location>
</feature>
<evidence type="ECO:0000256" key="9">
    <source>
        <dbReference type="ARBA" id="ARBA00022927"/>
    </source>
</evidence>
<evidence type="ECO:0000256" key="4">
    <source>
        <dbReference type="ARBA" id="ARBA00013044"/>
    </source>
</evidence>
<dbReference type="InParanoid" id="A0A1E5RNS9"/>
<dbReference type="SMART" id="SM00128">
    <property type="entry name" value="IPPc"/>
    <property type="match status" value="1"/>
</dbReference>
<evidence type="ECO:0000256" key="7">
    <source>
        <dbReference type="ARBA" id="ARBA00022583"/>
    </source>
</evidence>
<accession>A0A1E5RNS9</accession>
<dbReference type="GO" id="GO:0016020">
    <property type="term" value="C:membrane"/>
    <property type="evidence" value="ECO:0007669"/>
    <property type="project" value="TreeGrafter"/>
</dbReference>
<reference evidence="13" key="1">
    <citation type="journal article" date="2016" name="Genome Announc.">
        <title>Genome sequences of three species of Hanseniaspora isolated from spontaneous wine fermentations.</title>
        <authorList>
            <person name="Sternes P.R."/>
            <person name="Lee D."/>
            <person name="Kutyna D.R."/>
            <person name="Borneman A.R."/>
        </authorList>
    </citation>
    <scope>NUCLEOTIDE SEQUENCE [LARGE SCALE GENOMIC DNA]</scope>
    <source>
        <strain evidence="13">AWRI3579</strain>
    </source>
</reference>
<dbReference type="GO" id="GO:0015031">
    <property type="term" value="P:protein transport"/>
    <property type="evidence" value="ECO:0007669"/>
    <property type="project" value="UniProtKB-KW"/>
</dbReference>
<feature type="compositionally biased region" description="Low complexity" evidence="10">
    <location>
        <begin position="186"/>
        <end position="201"/>
    </location>
</feature>
<dbReference type="PANTHER" id="PTHR11200:SF257">
    <property type="entry name" value="PHOSPHOINOSITIDE 5-PHOSPHATASE"/>
    <property type="match status" value="1"/>
</dbReference>
<dbReference type="PROSITE" id="PS50275">
    <property type="entry name" value="SAC"/>
    <property type="match status" value="1"/>
</dbReference>
<dbReference type="AlphaFoldDB" id="A0A1E5RNS9"/>
<keyword evidence="9" id="KW-0653">Protein transport</keyword>
<dbReference type="EMBL" id="LPNM01000005">
    <property type="protein sequence ID" value="OEJ88373.1"/>
    <property type="molecule type" value="Genomic_DNA"/>
</dbReference>
<dbReference type="FunCoup" id="A0A1E5RNS9">
    <property type="interactions" value="380"/>
</dbReference>
<feature type="domain" description="SAC" evidence="11">
    <location>
        <begin position="219"/>
        <end position="561"/>
    </location>
</feature>
<dbReference type="Proteomes" id="UP000095728">
    <property type="component" value="Unassembled WGS sequence"/>
</dbReference>
<proteinExistence type="inferred from homology"/>
<feature type="region of interest" description="Disordered" evidence="10">
    <location>
        <begin position="968"/>
        <end position="1000"/>
    </location>
</feature>
<dbReference type="Gene3D" id="3.60.10.10">
    <property type="entry name" value="Endonuclease/exonuclease/phosphatase"/>
    <property type="match status" value="1"/>
</dbReference>
<keyword evidence="8" id="KW-0378">Hydrolase</keyword>